<dbReference type="GO" id="GO:0005178">
    <property type="term" value="F:integrin binding"/>
    <property type="evidence" value="ECO:0007669"/>
    <property type="project" value="TreeGrafter"/>
</dbReference>
<dbReference type="GO" id="GO:0005615">
    <property type="term" value="C:extracellular space"/>
    <property type="evidence" value="ECO:0007669"/>
    <property type="project" value="TreeGrafter"/>
</dbReference>
<keyword evidence="3 9" id="KW-0732">Signal</keyword>
<dbReference type="PANTHER" id="PTHR22917:SF3">
    <property type="entry name" value="VITRONECTIN"/>
    <property type="match status" value="1"/>
</dbReference>
<dbReference type="GeneTree" id="ENSGT00530000063751"/>
<feature type="region of interest" description="Disordered" evidence="8">
    <location>
        <begin position="69"/>
        <end position="103"/>
    </location>
</feature>
<dbReference type="SMART" id="SM00120">
    <property type="entry name" value="HX"/>
    <property type="match status" value="4"/>
</dbReference>
<evidence type="ECO:0000256" key="4">
    <source>
        <dbReference type="ARBA" id="ARBA00022737"/>
    </source>
</evidence>
<evidence type="ECO:0000256" key="2">
    <source>
        <dbReference type="ARBA" id="ARBA00022525"/>
    </source>
</evidence>
<dbReference type="Ensembl" id="ENSPKIT00000023896.1">
    <property type="protein sequence ID" value="ENSPKIP00000000013.1"/>
    <property type="gene ID" value="ENSPKIG00000018843.1"/>
</dbReference>
<feature type="repeat" description="Hemopexin" evidence="7">
    <location>
        <begin position="109"/>
        <end position="153"/>
    </location>
</feature>
<evidence type="ECO:0000313" key="12">
    <source>
        <dbReference type="Proteomes" id="UP000261540"/>
    </source>
</evidence>
<dbReference type="InterPro" id="IPR051298">
    <property type="entry name" value="Heme_transport/Cell_adhesion"/>
</dbReference>
<keyword evidence="4" id="KW-0677">Repeat</keyword>
<dbReference type="Gene3D" id="2.110.10.10">
    <property type="entry name" value="Hemopexin-like domain"/>
    <property type="match status" value="2"/>
</dbReference>
<evidence type="ECO:0000256" key="1">
    <source>
        <dbReference type="ARBA" id="ARBA00004613"/>
    </source>
</evidence>
<dbReference type="GO" id="GO:0006955">
    <property type="term" value="P:immune response"/>
    <property type="evidence" value="ECO:0007669"/>
    <property type="project" value="InterPro"/>
</dbReference>
<feature type="chain" id="PRO_5044589217" evidence="9">
    <location>
        <begin position="27"/>
        <end position="428"/>
    </location>
</feature>
<keyword evidence="2" id="KW-0964">Secreted</keyword>
<dbReference type="PRINTS" id="PR00022">
    <property type="entry name" value="SOMATOMEDINB"/>
</dbReference>
<dbReference type="InterPro" id="IPR018486">
    <property type="entry name" value="Hemopexin_CS"/>
</dbReference>
<dbReference type="InterPro" id="IPR001212">
    <property type="entry name" value="Somatomedin_B_dom"/>
</dbReference>
<sequence>MLMFAWTGGMKPVLIFLTAVLAVVQAAEESCVGRCDKGFDATIKCQCDSLCKFYSSCCTDYEETCRGKSRGDTFAGPDEESDEQNVTVTEEPAITPPGEPDPDAATCSGRPFDAFMQLKNGSIYAFRGEYFFELDDKAVMPGYPKLIKDVWGIEGPINAAFTRINCQGKTYIFKGNKYWRFDGDVLDEDYPRDISVGFSNIPDDVDAAFAVPSPGYRRKEKVYFFKGDQYYQYEFKNQPSHKECAEMTKAAPSVLFTNFADQYCDKWEELLSMLFQGFQGHQLGPRPINQDWVGIQSPVDAVMMGRFYLSAAPTQELSATSVEAPTLAKGRFTRSSRRGRKKGKKGRRQRLPVQDYDYFDYRYGMWDTDDLEVEQTRQPVQNVYFFKEDKYYRVNLHTKRVDYANPRYPRSIAKYWLGCKENSQAEKK</sequence>
<comment type="subcellular location">
    <subcellularLocation>
        <location evidence="1">Secreted</location>
    </subcellularLocation>
</comment>
<dbReference type="SUPFAM" id="SSF90188">
    <property type="entry name" value="Somatomedin B domain"/>
    <property type="match status" value="1"/>
</dbReference>
<evidence type="ECO:0000256" key="8">
    <source>
        <dbReference type="SAM" id="MobiDB-lite"/>
    </source>
</evidence>
<evidence type="ECO:0000256" key="9">
    <source>
        <dbReference type="SAM" id="SignalP"/>
    </source>
</evidence>
<dbReference type="SMART" id="SM00201">
    <property type="entry name" value="SO"/>
    <property type="match status" value="1"/>
</dbReference>
<keyword evidence="5" id="KW-1015">Disulfide bond</keyword>
<dbReference type="GO" id="GO:0050840">
    <property type="term" value="F:extracellular matrix binding"/>
    <property type="evidence" value="ECO:0007669"/>
    <property type="project" value="TreeGrafter"/>
</dbReference>
<evidence type="ECO:0000256" key="6">
    <source>
        <dbReference type="ARBA" id="ARBA00023180"/>
    </source>
</evidence>
<dbReference type="GO" id="GO:0007160">
    <property type="term" value="P:cell-matrix adhesion"/>
    <property type="evidence" value="ECO:0007669"/>
    <property type="project" value="TreeGrafter"/>
</dbReference>
<keyword evidence="12" id="KW-1185">Reference proteome</keyword>
<protein>
    <submittedName>
        <fullName evidence="11">Vitronectin b</fullName>
    </submittedName>
</protein>
<dbReference type="SUPFAM" id="SSF50923">
    <property type="entry name" value="Hemopexin-like domain"/>
    <property type="match status" value="1"/>
</dbReference>
<accession>A0A3B3Q1R4</accession>
<organism evidence="11 12">
    <name type="scientific">Paramormyrops kingsleyae</name>
    <dbReference type="NCBI Taxonomy" id="1676925"/>
    <lineage>
        <taxon>Eukaryota</taxon>
        <taxon>Metazoa</taxon>
        <taxon>Chordata</taxon>
        <taxon>Craniata</taxon>
        <taxon>Vertebrata</taxon>
        <taxon>Euteleostomi</taxon>
        <taxon>Actinopterygii</taxon>
        <taxon>Neopterygii</taxon>
        <taxon>Teleostei</taxon>
        <taxon>Osteoglossocephala</taxon>
        <taxon>Osteoglossomorpha</taxon>
        <taxon>Osteoglossiformes</taxon>
        <taxon>Mormyridae</taxon>
        <taxon>Paramormyrops</taxon>
    </lineage>
</organism>
<evidence type="ECO:0000256" key="3">
    <source>
        <dbReference type="ARBA" id="ARBA00022729"/>
    </source>
</evidence>
<dbReference type="PROSITE" id="PS00024">
    <property type="entry name" value="HEMOPEXIN"/>
    <property type="match status" value="1"/>
</dbReference>
<dbReference type="GO" id="GO:0005044">
    <property type="term" value="F:scavenger receptor activity"/>
    <property type="evidence" value="ECO:0007669"/>
    <property type="project" value="InterPro"/>
</dbReference>
<dbReference type="InterPro" id="IPR000585">
    <property type="entry name" value="Hemopexin-like_dom"/>
</dbReference>
<keyword evidence="6" id="KW-0325">Glycoprotein</keyword>
<evidence type="ECO:0000256" key="5">
    <source>
        <dbReference type="ARBA" id="ARBA00023157"/>
    </source>
</evidence>
<dbReference type="Proteomes" id="UP000261540">
    <property type="component" value="Unplaced"/>
</dbReference>
<feature type="repeat" description="Hemopexin" evidence="7">
    <location>
        <begin position="202"/>
        <end position="262"/>
    </location>
</feature>
<dbReference type="Ensembl" id="ENSPKIT00000023913.1">
    <property type="protein sequence ID" value="ENSPKIP00000000030.1"/>
    <property type="gene ID" value="ENSPKIG00000018843.1"/>
</dbReference>
<dbReference type="InterPro" id="IPR036375">
    <property type="entry name" value="Hemopexin-like_dom_sf"/>
</dbReference>
<name>A0A3B3Q1R4_9TELE</name>
<dbReference type="AlphaFoldDB" id="A0A3B3Q1R4"/>
<feature type="repeat" description="Hemopexin" evidence="7">
    <location>
        <begin position="365"/>
        <end position="419"/>
    </location>
</feature>
<feature type="signal peptide" evidence="9">
    <location>
        <begin position="1"/>
        <end position="26"/>
    </location>
</feature>
<dbReference type="STRING" id="1676925.ENSPKIP00000000013"/>
<proteinExistence type="predicted"/>
<dbReference type="Gene3D" id="4.10.410.20">
    <property type="match status" value="1"/>
</dbReference>
<dbReference type="PANTHER" id="PTHR22917">
    <property type="entry name" value="HEMOPEXIN DOMAIN-CONTAINING PROTEIN"/>
    <property type="match status" value="1"/>
</dbReference>
<evidence type="ECO:0000256" key="7">
    <source>
        <dbReference type="PROSITE-ProRule" id="PRU01011"/>
    </source>
</evidence>
<dbReference type="InterPro" id="IPR020436">
    <property type="entry name" value="SMB_chordata"/>
</dbReference>
<dbReference type="CDD" id="cd00094">
    <property type="entry name" value="HX"/>
    <property type="match status" value="1"/>
</dbReference>
<dbReference type="PROSITE" id="PS51642">
    <property type="entry name" value="HEMOPEXIN_2"/>
    <property type="match status" value="4"/>
</dbReference>
<dbReference type="PROSITE" id="PS00524">
    <property type="entry name" value="SMB_1"/>
    <property type="match status" value="1"/>
</dbReference>
<dbReference type="PROSITE" id="PS50958">
    <property type="entry name" value="SMB_2"/>
    <property type="match status" value="1"/>
</dbReference>
<dbReference type="Pfam" id="PF00045">
    <property type="entry name" value="Hemopexin"/>
    <property type="match status" value="3"/>
</dbReference>
<dbReference type="InterPro" id="IPR018487">
    <property type="entry name" value="Hemopexin-like_repeat"/>
</dbReference>
<reference evidence="11" key="1">
    <citation type="submission" date="2025-05" db="UniProtKB">
        <authorList>
            <consortium name="Ensembl"/>
        </authorList>
    </citation>
    <scope>IDENTIFICATION</scope>
</reference>
<dbReference type="InterPro" id="IPR036024">
    <property type="entry name" value="Somatomedin_B-like_dom_sf"/>
</dbReference>
<dbReference type="GO" id="GO:0033627">
    <property type="term" value="P:cell adhesion mediated by integrin"/>
    <property type="evidence" value="ECO:0007669"/>
    <property type="project" value="TreeGrafter"/>
</dbReference>
<evidence type="ECO:0000259" key="10">
    <source>
        <dbReference type="PROSITE" id="PS50958"/>
    </source>
</evidence>
<dbReference type="GO" id="GO:0030247">
    <property type="term" value="F:polysaccharide binding"/>
    <property type="evidence" value="ECO:0007669"/>
    <property type="project" value="InterPro"/>
</dbReference>
<feature type="domain" description="SMB" evidence="10">
    <location>
        <begin position="27"/>
        <end position="70"/>
    </location>
</feature>
<evidence type="ECO:0000313" key="11">
    <source>
        <dbReference type="Ensembl" id="ENSPKIP00000000013.1"/>
    </source>
</evidence>
<feature type="repeat" description="Hemopexin" evidence="7">
    <location>
        <begin position="154"/>
        <end position="201"/>
    </location>
</feature>
<dbReference type="Pfam" id="PF01033">
    <property type="entry name" value="Somatomedin_B"/>
    <property type="match status" value="1"/>
</dbReference>